<evidence type="ECO:0000313" key="1">
    <source>
        <dbReference type="EnsemblMetazoa" id="PPA30465.1"/>
    </source>
</evidence>
<accession>A0A8R1YLI0</accession>
<organism evidence="1 2">
    <name type="scientific">Pristionchus pacificus</name>
    <name type="common">Parasitic nematode worm</name>
    <dbReference type="NCBI Taxonomy" id="54126"/>
    <lineage>
        <taxon>Eukaryota</taxon>
        <taxon>Metazoa</taxon>
        <taxon>Ecdysozoa</taxon>
        <taxon>Nematoda</taxon>
        <taxon>Chromadorea</taxon>
        <taxon>Rhabditida</taxon>
        <taxon>Rhabditina</taxon>
        <taxon>Diplogasteromorpha</taxon>
        <taxon>Diplogasteroidea</taxon>
        <taxon>Neodiplogasteridae</taxon>
        <taxon>Pristionchus</taxon>
    </lineage>
</organism>
<gene>
    <name evidence="1" type="primary">WBGene00203333</name>
</gene>
<sequence length="133" mass="15885">MVYQQEQIQQMEKQAQRLELYREKAIKNLEECPECHEKVPISFSLLLFLLLYSSSIQSLEREYTSVGIILCLSLWWMCGLGFCLCRCLRSDFCQQCYTEHYLMKAHERRLIEVFVHDLSLVEIPLNETKKKKK</sequence>
<dbReference type="OrthoDB" id="5771682at2759"/>
<keyword evidence="2" id="KW-1185">Reference proteome</keyword>
<dbReference type="Proteomes" id="UP000005239">
    <property type="component" value="Unassembled WGS sequence"/>
</dbReference>
<protein>
    <submittedName>
        <fullName evidence="1">Uncharacterized protein</fullName>
    </submittedName>
</protein>
<dbReference type="EnsemblMetazoa" id="PPA30465.1">
    <property type="protein sequence ID" value="PPA30465.1"/>
    <property type="gene ID" value="WBGene00203333"/>
</dbReference>
<reference evidence="2" key="1">
    <citation type="journal article" date="2008" name="Nat. Genet.">
        <title>The Pristionchus pacificus genome provides a unique perspective on nematode lifestyle and parasitism.</title>
        <authorList>
            <person name="Dieterich C."/>
            <person name="Clifton S.W."/>
            <person name="Schuster L.N."/>
            <person name="Chinwalla A."/>
            <person name="Delehaunty K."/>
            <person name="Dinkelacker I."/>
            <person name="Fulton L."/>
            <person name="Fulton R."/>
            <person name="Godfrey J."/>
            <person name="Minx P."/>
            <person name="Mitreva M."/>
            <person name="Roeseler W."/>
            <person name="Tian H."/>
            <person name="Witte H."/>
            <person name="Yang S.P."/>
            <person name="Wilson R.K."/>
            <person name="Sommer R.J."/>
        </authorList>
    </citation>
    <scope>NUCLEOTIDE SEQUENCE [LARGE SCALE GENOMIC DNA]</scope>
    <source>
        <strain evidence="2">PS312</strain>
    </source>
</reference>
<dbReference type="AlphaFoldDB" id="A0A2A6B5S1"/>
<name>A0A2A6B5S1_PRIPA</name>
<proteinExistence type="predicted"/>
<reference evidence="1" key="2">
    <citation type="submission" date="2022-06" db="UniProtKB">
        <authorList>
            <consortium name="EnsemblMetazoa"/>
        </authorList>
    </citation>
    <scope>IDENTIFICATION</scope>
    <source>
        <strain evidence="1">PS312</strain>
    </source>
</reference>
<evidence type="ECO:0000313" key="2">
    <source>
        <dbReference type="Proteomes" id="UP000005239"/>
    </source>
</evidence>
<accession>A0A2A6B5S1</accession>